<protein>
    <recommendedName>
        <fullName evidence="2">Putative heavy-metal chelation domain-containing protein</fullName>
    </recommendedName>
</protein>
<dbReference type="OrthoDB" id="203834at2157"/>
<evidence type="ECO:0000313" key="3">
    <source>
        <dbReference type="EMBL" id="ELY36657.1"/>
    </source>
</evidence>
<evidence type="ECO:0000313" key="4">
    <source>
        <dbReference type="Proteomes" id="UP000011599"/>
    </source>
</evidence>
<dbReference type="RefSeq" id="WP_006092361.1">
    <property type="nucleotide sequence ID" value="NZ_AOHW01000049.1"/>
</dbReference>
<feature type="compositionally biased region" description="Basic and acidic residues" evidence="1">
    <location>
        <begin position="313"/>
        <end position="324"/>
    </location>
</feature>
<dbReference type="STRING" id="1114856.GCA_000383975_00632"/>
<dbReference type="InterPro" id="IPR007161">
    <property type="entry name" value="DUF364"/>
</dbReference>
<feature type="region of interest" description="Disordered" evidence="1">
    <location>
        <begin position="49"/>
        <end position="116"/>
    </location>
</feature>
<dbReference type="Gene3D" id="3.40.50.11590">
    <property type="match status" value="1"/>
</dbReference>
<proteinExistence type="predicted"/>
<accession>L9VI54</accession>
<name>L9VI54_9EURY</name>
<dbReference type="EMBL" id="AOHW01000049">
    <property type="protein sequence ID" value="ELY36657.1"/>
    <property type="molecule type" value="Genomic_DNA"/>
</dbReference>
<feature type="region of interest" description="Disordered" evidence="1">
    <location>
        <begin position="302"/>
        <end position="332"/>
    </location>
</feature>
<dbReference type="SUPFAM" id="SSF159713">
    <property type="entry name" value="Dhaf3308-like"/>
    <property type="match status" value="1"/>
</dbReference>
<dbReference type="eggNOG" id="arCOG03216">
    <property type="taxonomic scope" value="Archaea"/>
</dbReference>
<dbReference type="AlphaFoldDB" id="L9VI54"/>
<evidence type="ECO:0000259" key="2">
    <source>
        <dbReference type="Pfam" id="PF04016"/>
    </source>
</evidence>
<keyword evidence="4" id="KW-1185">Reference proteome</keyword>
<dbReference type="Proteomes" id="UP000011599">
    <property type="component" value="Unassembled WGS sequence"/>
</dbReference>
<dbReference type="Pfam" id="PF04016">
    <property type="entry name" value="DUF364"/>
    <property type="match status" value="1"/>
</dbReference>
<feature type="compositionally biased region" description="Acidic residues" evidence="1">
    <location>
        <begin position="89"/>
        <end position="105"/>
    </location>
</feature>
<sequence length="332" mass="35179">MIDLIRPAIVDRLRSRGITEGVTVERVTIGKAAVLVELAGVCTAVRSEPELTESDERVRTTGLAHRPSGEPVSTDDVDLETLLRWATLEPDESGDESDRDGDGTETGESTRSDAMADGDTALRIALGVATINALSAPFVDWRTGDPMTLLDPSVDVIATVGVFRPAFRKFSDVDVRVIERRDVGPISAPDDVRITTFRPTEATAAMADADVVFITGSVFVYGGLERYLEAAPAEAAVVLIGATASGLPEPMFEAGVDVVAGADVVAPDRVREAVRGGACGTDLHDAGVRKVYTVADGVADLDRGLRGPATANERTRRSERRSETTDGSDSNQ</sequence>
<feature type="domain" description="Putative heavy-metal chelation" evidence="2">
    <location>
        <begin position="156"/>
        <end position="290"/>
    </location>
</feature>
<evidence type="ECO:0000256" key="1">
    <source>
        <dbReference type="SAM" id="MobiDB-lite"/>
    </source>
</evidence>
<organism evidence="3 4">
    <name type="scientific">Natronorubrum tibetense GA33</name>
    <dbReference type="NCBI Taxonomy" id="1114856"/>
    <lineage>
        <taxon>Archaea</taxon>
        <taxon>Methanobacteriati</taxon>
        <taxon>Methanobacteriota</taxon>
        <taxon>Stenosarchaea group</taxon>
        <taxon>Halobacteria</taxon>
        <taxon>Halobacteriales</taxon>
        <taxon>Natrialbaceae</taxon>
        <taxon>Natronorubrum</taxon>
    </lineage>
</organism>
<gene>
    <name evidence="3" type="ORF">C496_20790</name>
</gene>
<dbReference type="PATRIC" id="fig|1114856.3.peg.4291"/>
<reference evidence="3 4" key="1">
    <citation type="journal article" date="2014" name="PLoS Genet.">
        <title>Phylogenetically driven sequencing of extremely halophilic archaea reveals strategies for static and dynamic osmo-response.</title>
        <authorList>
            <person name="Becker E.A."/>
            <person name="Seitzer P.M."/>
            <person name="Tritt A."/>
            <person name="Larsen D."/>
            <person name="Krusor M."/>
            <person name="Yao A.I."/>
            <person name="Wu D."/>
            <person name="Madern D."/>
            <person name="Eisen J.A."/>
            <person name="Darling A.E."/>
            <person name="Facciotti M.T."/>
        </authorList>
    </citation>
    <scope>NUCLEOTIDE SEQUENCE [LARGE SCALE GENOMIC DNA]</scope>
    <source>
        <strain evidence="3 4">GA33</strain>
    </source>
</reference>
<comment type="caution">
    <text evidence="3">The sequence shown here is derived from an EMBL/GenBank/DDBJ whole genome shotgun (WGS) entry which is preliminary data.</text>
</comment>